<dbReference type="CDD" id="cd02440">
    <property type="entry name" value="AdoMet_MTases"/>
    <property type="match status" value="2"/>
</dbReference>
<dbReference type="InterPro" id="IPR025714">
    <property type="entry name" value="Methyltranfer_dom"/>
</dbReference>
<protein>
    <recommendedName>
        <fullName evidence="6">Juvenile hormone acid methyltransferase</fullName>
    </recommendedName>
</protein>
<dbReference type="PANTHER" id="PTHR43861">
    <property type="entry name" value="TRANS-ACONITATE 2-METHYLTRANSFERASE-RELATED"/>
    <property type="match status" value="1"/>
</dbReference>
<evidence type="ECO:0000259" key="3">
    <source>
        <dbReference type="Pfam" id="PF13847"/>
    </source>
</evidence>
<feature type="domain" description="Methyltransferase" evidence="3">
    <location>
        <begin position="320"/>
        <end position="426"/>
    </location>
</feature>
<keyword evidence="5" id="KW-1185">Reference proteome</keyword>
<dbReference type="Gene3D" id="3.40.50.150">
    <property type="entry name" value="Vaccinia Virus protein VP39"/>
    <property type="match status" value="2"/>
</dbReference>
<feature type="region of interest" description="Disordered" evidence="1">
    <location>
        <begin position="234"/>
        <end position="255"/>
    </location>
</feature>
<evidence type="ECO:0000313" key="4">
    <source>
        <dbReference type="EMBL" id="KAK4881450.1"/>
    </source>
</evidence>
<evidence type="ECO:0000259" key="2">
    <source>
        <dbReference type="Pfam" id="PF08241"/>
    </source>
</evidence>
<dbReference type="Pfam" id="PF08241">
    <property type="entry name" value="Methyltransf_11"/>
    <property type="match status" value="1"/>
</dbReference>
<dbReference type="Pfam" id="PF13847">
    <property type="entry name" value="Methyltransf_31"/>
    <property type="match status" value="1"/>
</dbReference>
<evidence type="ECO:0008006" key="6">
    <source>
        <dbReference type="Google" id="ProtNLM"/>
    </source>
</evidence>
<dbReference type="EMBL" id="JARPUR010000002">
    <property type="protein sequence ID" value="KAK4881450.1"/>
    <property type="molecule type" value="Genomic_DNA"/>
</dbReference>
<sequence>MQYPRLYLQNGIQAREDAINVINTHFYRIKPKPYCTVMDIGCGPGNVTHDLVYPHFLNSLNQLIGTDRSKEMIEFARKSYHNHPNIFFDVMDISATKIPTKFEESFDHIVSFYCLHLVNDHKTALSNMYKMLKPGGNVFLSFMGNCIIFDVYEALTNEKDWKMYLKDQKVGPPTQKSKQLSVDFKNTLEEIGFAVDFVQETNKEYVYTKEQYEDSGLVDSFYKDFCNNNIESCDEESEIDSSSGSDKEESSDPEELLCVPDDAAKKLDGISTEVAEAMTPVNFYNAYLDASTRATLILENFKDEVVNQPAQQLNTSSTTSSNVLDVGCGPGNVTHDLLYPQFSSSINQLIGIDRSQEMIRFAKNSYGNHPKLSFDVMDISATGIPQKFRELFDHIISFYCLHMVCDHRTTLSNMYKMLKPGGNVFLNFMGTCVIFEIYEALANETDWKIYLENQNLSPPTQSSKHPAADFKKVLKEVGFTVQFVQETNKDCVYTKQQFKDIAIAVNQFKFPPSFNKKFVLYQMDYLRNHNLVDIDLNGNEYFHQPYSLLTVLASKPN</sequence>
<reference evidence="5" key="1">
    <citation type="submission" date="2023-01" db="EMBL/GenBank/DDBJ databases">
        <title>Key to firefly adult light organ development and bioluminescence: homeobox transcription factors regulate luciferase expression and transportation to peroxisome.</title>
        <authorList>
            <person name="Fu X."/>
        </authorList>
    </citation>
    <scope>NUCLEOTIDE SEQUENCE [LARGE SCALE GENOMIC DNA]</scope>
</reference>
<dbReference type="AlphaFoldDB" id="A0AAN7Q643"/>
<dbReference type="PANTHER" id="PTHR43861:SF1">
    <property type="entry name" value="TRANS-ACONITATE 2-METHYLTRANSFERASE"/>
    <property type="match status" value="1"/>
</dbReference>
<gene>
    <name evidence="4" type="ORF">RN001_004769</name>
</gene>
<dbReference type="InterPro" id="IPR013216">
    <property type="entry name" value="Methyltransf_11"/>
</dbReference>
<evidence type="ECO:0000313" key="5">
    <source>
        <dbReference type="Proteomes" id="UP001353858"/>
    </source>
</evidence>
<organism evidence="4 5">
    <name type="scientific">Aquatica leii</name>
    <dbReference type="NCBI Taxonomy" id="1421715"/>
    <lineage>
        <taxon>Eukaryota</taxon>
        <taxon>Metazoa</taxon>
        <taxon>Ecdysozoa</taxon>
        <taxon>Arthropoda</taxon>
        <taxon>Hexapoda</taxon>
        <taxon>Insecta</taxon>
        <taxon>Pterygota</taxon>
        <taxon>Neoptera</taxon>
        <taxon>Endopterygota</taxon>
        <taxon>Coleoptera</taxon>
        <taxon>Polyphaga</taxon>
        <taxon>Elateriformia</taxon>
        <taxon>Elateroidea</taxon>
        <taxon>Lampyridae</taxon>
        <taxon>Luciolinae</taxon>
        <taxon>Aquatica</taxon>
    </lineage>
</organism>
<feature type="domain" description="Methyltransferase type 11" evidence="2">
    <location>
        <begin position="39"/>
        <end position="139"/>
    </location>
</feature>
<evidence type="ECO:0000256" key="1">
    <source>
        <dbReference type="SAM" id="MobiDB-lite"/>
    </source>
</evidence>
<proteinExistence type="predicted"/>
<name>A0AAN7Q643_9COLE</name>
<dbReference type="SUPFAM" id="SSF53335">
    <property type="entry name" value="S-adenosyl-L-methionine-dependent methyltransferases"/>
    <property type="match status" value="2"/>
</dbReference>
<dbReference type="InterPro" id="IPR029063">
    <property type="entry name" value="SAM-dependent_MTases_sf"/>
</dbReference>
<accession>A0AAN7Q643</accession>
<dbReference type="GO" id="GO:0008757">
    <property type="term" value="F:S-adenosylmethionine-dependent methyltransferase activity"/>
    <property type="evidence" value="ECO:0007669"/>
    <property type="project" value="InterPro"/>
</dbReference>
<comment type="caution">
    <text evidence="4">The sequence shown here is derived from an EMBL/GenBank/DDBJ whole genome shotgun (WGS) entry which is preliminary data.</text>
</comment>
<dbReference type="Proteomes" id="UP001353858">
    <property type="component" value="Unassembled WGS sequence"/>
</dbReference>